<dbReference type="Pfam" id="PF13692">
    <property type="entry name" value="Glyco_trans_1_4"/>
    <property type="match status" value="1"/>
</dbReference>
<gene>
    <name evidence="4" type="ORF">F4553_004185</name>
</gene>
<keyword evidence="5" id="KW-1185">Reference proteome</keyword>
<dbReference type="PANTHER" id="PTHR45947:SF3">
    <property type="entry name" value="SULFOQUINOVOSYL TRANSFERASE SQD2"/>
    <property type="match status" value="1"/>
</dbReference>
<accession>A0A841BTQ3</accession>
<proteinExistence type="predicted"/>
<name>A0A841BTQ3_9ACTN</name>
<protein>
    <submittedName>
        <fullName evidence="4">Glycosyltransferase involved in cell wall biosynthesis</fullName>
    </submittedName>
</protein>
<keyword evidence="1" id="KW-0328">Glycosyltransferase</keyword>
<feature type="domain" description="Glycosyltransferase subfamily 4-like N-terminal" evidence="3">
    <location>
        <begin position="20"/>
        <end position="184"/>
    </location>
</feature>
<dbReference type="InterPro" id="IPR050194">
    <property type="entry name" value="Glycosyltransferase_grp1"/>
</dbReference>
<dbReference type="SUPFAM" id="SSF53756">
    <property type="entry name" value="UDP-Glycosyltransferase/glycogen phosphorylase"/>
    <property type="match status" value="1"/>
</dbReference>
<dbReference type="GO" id="GO:0016758">
    <property type="term" value="F:hexosyltransferase activity"/>
    <property type="evidence" value="ECO:0007669"/>
    <property type="project" value="TreeGrafter"/>
</dbReference>
<dbReference type="InterPro" id="IPR028098">
    <property type="entry name" value="Glyco_trans_4-like_N"/>
</dbReference>
<evidence type="ECO:0000313" key="4">
    <source>
        <dbReference type="EMBL" id="MBB5870806.1"/>
    </source>
</evidence>
<sequence>MDGRHGRLRVLQVIARMNVGGPAVLAEAACHGLDPDRFEQLILAGQVSADEADHVLLRAPGLPVERIAGLGRAVRPGDDLRALTGLVARMRRFRPHIVHTHAAKAGALGRVAAMLTGVPVIVHTFHGHLLHGYFGPGRTRAVVTAERWLARRTDRLIAVGAQVRDDLLAAGIGTPRGYAVTPPGTALKPLPGRAVARGLLGVPAEGLVVCFVGRLTAIKRIDRLTAAWREIRAALPQASLVVCGDGELLGEIRAAGLPGVHLLGWRADVETVYAAADVALLTSDNEGMPLCLVEAALAGLPAVTTGVGSAAEVVVDGVTGVVCPTDAGALARAVVRVLTEPGLRERMGTAARELAQERFTAARFAEELDRIYTTLAAARGIATAPSRELVG</sequence>
<dbReference type="PANTHER" id="PTHR45947">
    <property type="entry name" value="SULFOQUINOVOSYL TRANSFERASE SQD2"/>
    <property type="match status" value="1"/>
</dbReference>
<dbReference type="AlphaFoldDB" id="A0A841BTQ3"/>
<evidence type="ECO:0000313" key="5">
    <source>
        <dbReference type="Proteomes" id="UP000587527"/>
    </source>
</evidence>
<evidence type="ECO:0000256" key="1">
    <source>
        <dbReference type="ARBA" id="ARBA00022676"/>
    </source>
</evidence>
<evidence type="ECO:0000259" key="3">
    <source>
        <dbReference type="Pfam" id="PF13579"/>
    </source>
</evidence>
<reference evidence="4 5" key="1">
    <citation type="submission" date="2020-08" db="EMBL/GenBank/DDBJ databases">
        <title>Sequencing the genomes of 1000 actinobacteria strains.</title>
        <authorList>
            <person name="Klenk H.-P."/>
        </authorList>
    </citation>
    <scope>NUCLEOTIDE SEQUENCE [LARGE SCALE GENOMIC DNA]</scope>
    <source>
        <strain evidence="4 5">DSM 45362</strain>
    </source>
</reference>
<keyword evidence="2 4" id="KW-0808">Transferase</keyword>
<dbReference type="Proteomes" id="UP000587527">
    <property type="component" value="Unassembled WGS sequence"/>
</dbReference>
<dbReference type="Gene3D" id="3.40.50.2000">
    <property type="entry name" value="Glycogen Phosphorylase B"/>
    <property type="match status" value="2"/>
</dbReference>
<evidence type="ECO:0000256" key="2">
    <source>
        <dbReference type="ARBA" id="ARBA00022679"/>
    </source>
</evidence>
<organism evidence="4 5">
    <name type="scientific">Allocatelliglobosispora scoriae</name>
    <dbReference type="NCBI Taxonomy" id="643052"/>
    <lineage>
        <taxon>Bacteria</taxon>
        <taxon>Bacillati</taxon>
        <taxon>Actinomycetota</taxon>
        <taxon>Actinomycetes</taxon>
        <taxon>Micromonosporales</taxon>
        <taxon>Micromonosporaceae</taxon>
        <taxon>Allocatelliglobosispora</taxon>
    </lineage>
</organism>
<dbReference type="Pfam" id="PF13579">
    <property type="entry name" value="Glyco_trans_4_4"/>
    <property type="match status" value="1"/>
</dbReference>
<dbReference type="RefSeq" id="WP_184838442.1">
    <property type="nucleotide sequence ID" value="NZ_JACHMN010000002.1"/>
</dbReference>
<comment type="caution">
    <text evidence="4">The sequence shown here is derived from an EMBL/GenBank/DDBJ whole genome shotgun (WGS) entry which is preliminary data.</text>
</comment>
<dbReference type="EMBL" id="JACHMN010000002">
    <property type="protein sequence ID" value="MBB5870806.1"/>
    <property type="molecule type" value="Genomic_DNA"/>
</dbReference>
<dbReference type="GO" id="GO:1901137">
    <property type="term" value="P:carbohydrate derivative biosynthetic process"/>
    <property type="evidence" value="ECO:0007669"/>
    <property type="project" value="UniProtKB-ARBA"/>
</dbReference>